<gene>
    <name evidence="2" type="ORF">KFL_005080080</name>
</gene>
<dbReference type="AlphaFoldDB" id="A0A1Y1IIK6"/>
<dbReference type="Gene3D" id="1.20.1280.50">
    <property type="match status" value="1"/>
</dbReference>
<dbReference type="InterPro" id="IPR032675">
    <property type="entry name" value="LRR_dom_sf"/>
</dbReference>
<name>A0A1Y1IIK6_KLENI</name>
<dbReference type="OrthoDB" id="550575at2759"/>
<dbReference type="CDD" id="cd22159">
    <property type="entry name" value="F-box_AtTIR1-like"/>
    <property type="match status" value="1"/>
</dbReference>
<proteinExistence type="predicted"/>
<dbReference type="Pfam" id="PF18511">
    <property type="entry name" value="F-box_5"/>
    <property type="match status" value="1"/>
</dbReference>
<organism evidence="2 3">
    <name type="scientific">Klebsormidium nitens</name>
    <name type="common">Green alga</name>
    <name type="synonym">Ulothrix nitens</name>
    <dbReference type="NCBI Taxonomy" id="105231"/>
    <lineage>
        <taxon>Eukaryota</taxon>
        <taxon>Viridiplantae</taxon>
        <taxon>Streptophyta</taxon>
        <taxon>Klebsormidiophyceae</taxon>
        <taxon>Klebsormidiales</taxon>
        <taxon>Klebsormidiaceae</taxon>
        <taxon>Klebsormidium</taxon>
    </lineage>
</organism>
<reference evidence="2 3" key="1">
    <citation type="journal article" date="2014" name="Nat. Commun.">
        <title>Klebsormidium flaccidum genome reveals primary factors for plant terrestrial adaptation.</title>
        <authorList>
            <person name="Hori K."/>
            <person name="Maruyama F."/>
            <person name="Fujisawa T."/>
            <person name="Togashi T."/>
            <person name="Yamamoto N."/>
            <person name="Seo M."/>
            <person name="Sato S."/>
            <person name="Yamada T."/>
            <person name="Mori H."/>
            <person name="Tajima N."/>
            <person name="Moriyama T."/>
            <person name="Ikeuchi M."/>
            <person name="Watanabe M."/>
            <person name="Wada H."/>
            <person name="Kobayashi K."/>
            <person name="Saito M."/>
            <person name="Masuda T."/>
            <person name="Sasaki-Sekimoto Y."/>
            <person name="Mashiguchi K."/>
            <person name="Awai K."/>
            <person name="Shimojima M."/>
            <person name="Masuda S."/>
            <person name="Iwai M."/>
            <person name="Nobusawa T."/>
            <person name="Narise T."/>
            <person name="Kondo S."/>
            <person name="Saito H."/>
            <person name="Sato R."/>
            <person name="Murakawa M."/>
            <person name="Ihara Y."/>
            <person name="Oshima-Yamada Y."/>
            <person name="Ohtaka K."/>
            <person name="Satoh M."/>
            <person name="Sonobe K."/>
            <person name="Ishii M."/>
            <person name="Ohtani R."/>
            <person name="Kanamori-Sato M."/>
            <person name="Honoki R."/>
            <person name="Miyazaki D."/>
            <person name="Mochizuki H."/>
            <person name="Umetsu J."/>
            <person name="Higashi K."/>
            <person name="Shibata D."/>
            <person name="Kamiya Y."/>
            <person name="Sato N."/>
            <person name="Nakamura Y."/>
            <person name="Tabata S."/>
            <person name="Ida S."/>
            <person name="Kurokawa K."/>
            <person name="Ohta H."/>
        </authorList>
    </citation>
    <scope>NUCLEOTIDE SEQUENCE [LARGE SCALE GENOMIC DNA]</scope>
    <source>
        <strain evidence="2 3">NIES-2285</strain>
    </source>
</reference>
<dbReference type="EMBL" id="DF237457">
    <property type="protein sequence ID" value="GAQ89299.1"/>
    <property type="molecule type" value="Genomic_DNA"/>
</dbReference>
<evidence type="ECO:0000313" key="3">
    <source>
        <dbReference type="Proteomes" id="UP000054558"/>
    </source>
</evidence>
<dbReference type="SUPFAM" id="SSF52047">
    <property type="entry name" value="RNI-like"/>
    <property type="match status" value="1"/>
</dbReference>
<evidence type="ECO:0000313" key="2">
    <source>
        <dbReference type="EMBL" id="GAQ89299.1"/>
    </source>
</evidence>
<accession>A0A1Y1IIK6</accession>
<sequence>MTSIQDLPSGCLGLVFGALESWKDRNACSEVCQSWKLVDNQTRTDFAISLSRYHKPPPTPAVLAWVFQRFQNLRCLGLAYMDLSAEYLTVLASGCQNISELRMRMCKGNGLDSAGLHLPVLTSLHLTRLPDLTDAGLINLTQSSRALKEIYVEGCALLTDKGFSAFKTQCPALESLTLDRIYNVAGDGIADGCPSLTHLRCSSAKIDAGGLQAICRRCPGLTSLSLQTSALHLSADYEAIGCCTKLQDLELHQPLALRDTAVAVIVNSCKELRSLQLPNWDTQNLSGVSLPGHSKLTFLNLDSCVGLTIQQLQDFVKVLFPSLQQLGIRNMKAVDWEVDDIKDYLQALKPSLQVIGSTSRDVPHTLSIL</sequence>
<dbReference type="STRING" id="105231.A0A1Y1IIK6"/>
<dbReference type="InterPro" id="IPR041567">
    <property type="entry name" value="COI1_F-box"/>
</dbReference>
<dbReference type="PANTHER" id="PTHR13318">
    <property type="entry name" value="PARTNER OF PAIRED, ISOFORM B-RELATED"/>
    <property type="match status" value="1"/>
</dbReference>
<evidence type="ECO:0000259" key="1">
    <source>
        <dbReference type="Pfam" id="PF18511"/>
    </source>
</evidence>
<keyword evidence="3" id="KW-1185">Reference proteome</keyword>
<dbReference type="Proteomes" id="UP000054558">
    <property type="component" value="Unassembled WGS sequence"/>
</dbReference>
<protein>
    <submittedName>
        <fullName evidence="2">RNI-like superfamily protein</fullName>
    </submittedName>
</protein>
<dbReference type="OMA" id="CHWHTHR"/>
<dbReference type="Gene3D" id="3.80.10.10">
    <property type="entry name" value="Ribonuclease Inhibitor"/>
    <property type="match status" value="2"/>
</dbReference>
<feature type="domain" description="COI1 F-box" evidence="1">
    <location>
        <begin position="11"/>
        <end position="44"/>
    </location>
</feature>